<dbReference type="Gene3D" id="2.20.100.10">
    <property type="entry name" value="Thrombospondin type-1 (TSP1) repeat"/>
    <property type="match status" value="2"/>
</dbReference>
<proteinExistence type="predicted"/>
<feature type="non-terminal residue" evidence="3">
    <location>
        <position position="1"/>
    </location>
</feature>
<dbReference type="InterPro" id="IPR000884">
    <property type="entry name" value="TSP1_rpt"/>
</dbReference>
<dbReference type="Pfam" id="PF00090">
    <property type="entry name" value="TSP_1"/>
    <property type="match status" value="2"/>
</dbReference>
<evidence type="ECO:0000313" key="3">
    <source>
        <dbReference type="EMBL" id="ESO86119.1"/>
    </source>
</evidence>
<dbReference type="InterPro" id="IPR036383">
    <property type="entry name" value="TSP1_rpt_sf"/>
</dbReference>
<gene>
    <name evidence="3" type="ORF">LOTGIDRAFT_148194</name>
</gene>
<evidence type="ECO:0000256" key="2">
    <source>
        <dbReference type="ARBA" id="ARBA00023157"/>
    </source>
</evidence>
<dbReference type="AlphaFoldDB" id="V4BAW2"/>
<dbReference type="RefSeq" id="XP_009063194.1">
    <property type="nucleotide sequence ID" value="XM_009064946.1"/>
</dbReference>
<dbReference type="CTD" id="20235353"/>
<name>V4BAW2_LOTGI</name>
<keyword evidence="4" id="KW-1185">Reference proteome</keyword>
<dbReference type="PANTHER" id="PTHR22906:SF21">
    <property type="entry name" value="SEMA DOMAIN-CONTAINING PROTEIN"/>
    <property type="match status" value="1"/>
</dbReference>
<reference evidence="3 4" key="1">
    <citation type="journal article" date="2013" name="Nature">
        <title>Insights into bilaterian evolution from three spiralian genomes.</title>
        <authorList>
            <person name="Simakov O."/>
            <person name="Marletaz F."/>
            <person name="Cho S.J."/>
            <person name="Edsinger-Gonzales E."/>
            <person name="Havlak P."/>
            <person name="Hellsten U."/>
            <person name="Kuo D.H."/>
            <person name="Larsson T."/>
            <person name="Lv J."/>
            <person name="Arendt D."/>
            <person name="Savage R."/>
            <person name="Osoegawa K."/>
            <person name="de Jong P."/>
            <person name="Grimwood J."/>
            <person name="Chapman J.A."/>
            <person name="Shapiro H."/>
            <person name="Aerts A."/>
            <person name="Otillar R.P."/>
            <person name="Terry A.Y."/>
            <person name="Boore J.L."/>
            <person name="Grigoriev I.V."/>
            <person name="Lindberg D.R."/>
            <person name="Seaver E.C."/>
            <person name="Weisblat D.A."/>
            <person name="Putnam N.H."/>
            <person name="Rokhsar D.S."/>
        </authorList>
    </citation>
    <scope>NUCLEOTIDE SEQUENCE [LARGE SCALE GENOMIC DNA]</scope>
</reference>
<dbReference type="InterPro" id="IPR052065">
    <property type="entry name" value="Compl_asym_regulator"/>
</dbReference>
<sequence>SITGWSNWSDWTGCSVTCGTGQKQRTRKCLNSKDSKDCKGNDKQTEICSLTDCPGWSKWSDWTGCSVTCGTGQKQRTRKCLNSKDSKDCKGNDKQTEICSLTDCPGMILSKSNENRNVTEEAAT</sequence>
<dbReference type="GeneID" id="20235353"/>
<dbReference type="OrthoDB" id="6273859at2759"/>
<dbReference type="Proteomes" id="UP000030746">
    <property type="component" value="Unassembled WGS sequence"/>
</dbReference>
<organism evidence="3 4">
    <name type="scientific">Lottia gigantea</name>
    <name type="common">Giant owl limpet</name>
    <dbReference type="NCBI Taxonomy" id="225164"/>
    <lineage>
        <taxon>Eukaryota</taxon>
        <taxon>Metazoa</taxon>
        <taxon>Spiralia</taxon>
        <taxon>Lophotrochozoa</taxon>
        <taxon>Mollusca</taxon>
        <taxon>Gastropoda</taxon>
        <taxon>Patellogastropoda</taxon>
        <taxon>Lottioidea</taxon>
        <taxon>Lottiidae</taxon>
        <taxon>Lottia</taxon>
    </lineage>
</organism>
<evidence type="ECO:0000313" key="4">
    <source>
        <dbReference type="Proteomes" id="UP000030746"/>
    </source>
</evidence>
<protein>
    <submittedName>
        <fullName evidence="3">Uncharacterized protein</fullName>
    </submittedName>
</protein>
<dbReference type="PANTHER" id="PTHR22906">
    <property type="entry name" value="PROPERDIN"/>
    <property type="match status" value="1"/>
</dbReference>
<keyword evidence="1" id="KW-0677">Repeat</keyword>
<dbReference type="PRINTS" id="PR01705">
    <property type="entry name" value="TSP1REPEAT"/>
</dbReference>
<dbReference type="PROSITE" id="PS50092">
    <property type="entry name" value="TSP1"/>
    <property type="match status" value="2"/>
</dbReference>
<accession>V4BAW2</accession>
<dbReference type="KEGG" id="lgi:LOTGIDRAFT_148194"/>
<dbReference type="EMBL" id="KB203171">
    <property type="protein sequence ID" value="ESO86119.1"/>
    <property type="molecule type" value="Genomic_DNA"/>
</dbReference>
<dbReference type="SUPFAM" id="SSF82895">
    <property type="entry name" value="TSP-1 type 1 repeat"/>
    <property type="match status" value="2"/>
</dbReference>
<keyword evidence="2" id="KW-1015">Disulfide bond</keyword>
<dbReference type="SMART" id="SM00209">
    <property type="entry name" value="TSP1"/>
    <property type="match status" value="2"/>
</dbReference>
<dbReference type="OMA" id="ETANCYS"/>
<evidence type="ECO:0000256" key="1">
    <source>
        <dbReference type="ARBA" id="ARBA00022737"/>
    </source>
</evidence>